<dbReference type="Gene3D" id="3.40.50.300">
    <property type="entry name" value="P-loop containing nucleotide triphosphate hydrolases"/>
    <property type="match status" value="1"/>
</dbReference>
<keyword evidence="14" id="KW-1185">Reference proteome</keyword>
<dbReference type="AlphaFoldDB" id="T0QAC2"/>
<evidence type="ECO:0000256" key="3">
    <source>
        <dbReference type="ARBA" id="ARBA00022448"/>
    </source>
</evidence>
<evidence type="ECO:0008006" key="15">
    <source>
        <dbReference type="Google" id="ProtNLM"/>
    </source>
</evidence>
<dbReference type="InterPro" id="IPR017871">
    <property type="entry name" value="ABC_transporter-like_CS"/>
</dbReference>
<evidence type="ECO:0000256" key="8">
    <source>
        <dbReference type="ARBA" id="ARBA00022989"/>
    </source>
</evidence>
<dbReference type="PANTHER" id="PTHR24223:SF443">
    <property type="entry name" value="MULTIDRUG-RESISTANCE LIKE PROTEIN 1, ISOFORM I"/>
    <property type="match status" value="1"/>
</dbReference>
<evidence type="ECO:0000313" key="13">
    <source>
        <dbReference type="EMBL" id="EQC34854.1"/>
    </source>
</evidence>
<feature type="domain" description="ABC transmembrane type-1" evidence="12">
    <location>
        <begin position="96"/>
        <end position="247"/>
    </location>
</feature>
<dbReference type="InterPro" id="IPR050173">
    <property type="entry name" value="ABC_transporter_C-like"/>
</dbReference>
<accession>T0QAC2</accession>
<dbReference type="SUPFAM" id="SSF90123">
    <property type="entry name" value="ABC transporter transmembrane region"/>
    <property type="match status" value="1"/>
</dbReference>
<sequence>MHQSNKKAAEYKTFEPAPRLHPQDDANIVSRLTFHWTKPLLRLGNARQLASSDLWQLQSANKVEPLTAHFENAYARKNKDLLSSFFAIYWSRFACIGLMQLFTVLADLYGPGYVLGKIIRAVEAPVLDTTYVLQLIGSLYLVQVTAAFIKGHLTYLNDVIGIQFSSALRSMLFKKALRLDASSKKEKTAGDIANLFSIDTINVMSFATSIHSMWIVPLQIAIVLDLLYTIVGWAIFVGLGAVVAGLLGAEQERCFKLKDARLYEYIAIESDGARVTSVATANWPTAGAVTFDNVSFRYKPNDPLIGIVGRTGAGKSSLMMALFRMNDVASGSISIDGVDIASVGLRTLRSHLAIIPQNPVLFKGTLRNYLDPFDEYDDAALWDVLQKVQMVDRVSQHDEKLLGPVDENGENFSVGERQMLCMARALLRQAKVVVLDEATAAIDHTTDKVLQRVIRTEFATSTVLTIAHRLDTVLDCDRILVFDQGALAQSGTPQALVAAGDGIFFELVHEGGYTDKMTVHCTDVDEA</sequence>
<evidence type="ECO:0000256" key="1">
    <source>
        <dbReference type="ARBA" id="ARBA00004128"/>
    </source>
</evidence>
<keyword evidence="5" id="KW-0677">Repeat</keyword>
<dbReference type="GO" id="GO:0005524">
    <property type="term" value="F:ATP binding"/>
    <property type="evidence" value="ECO:0007669"/>
    <property type="project" value="UniProtKB-KW"/>
</dbReference>
<dbReference type="GO" id="GO:0140359">
    <property type="term" value="F:ABC-type transporter activity"/>
    <property type="evidence" value="ECO:0007669"/>
    <property type="project" value="InterPro"/>
</dbReference>
<keyword evidence="9 10" id="KW-0472">Membrane</keyword>
<dbReference type="EMBL" id="JH767153">
    <property type="protein sequence ID" value="EQC34854.1"/>
    <property type="molecule type" value="Genomic_DNA"/>
</dbReference>
<dbReference type="VEuPathDB" id="FungiDB:SDRG_07656"/>
<dbReference type="FunFam" id="3.40.50.300:FF:000610">
    <property type="entry name" value="Multidrug resistance-associated ABC transporter"/>
    <property type="match status" value="1"/>
</dbReference>
<dbReference type="CDD" id="cd03244">
    <property type="entry name" value="ABCC_MRP_domain2"/>
    <property type="match status" value="1"/>
</dbReference>
<dbReference type="PROSITE" id="PS50929">
    <property type="entry name" value="ABC_TM1F"/>
    <property type="match status" value="1"/>
</dbReference>
<comment type="similarity">
    <text evidence="2">Belongs to the ABC transporter superfamily. ABCC family. Conjugate transporter (TC 3.A.1.208) subfamily.</text>
</comment>
<evidence type="ECO:0000256" key="6">
    <source>
        <dbReference type="ARBA" id="ARBA00022741"/>
    </source>
</evidence>
<gene>
    <name evidence="13" type="ORF">SDRG_07656</name>
</gene>
<dbReference type="SUPFAM" id="SSF52540">
    <property type="entry name" value="P-loop containing nucleoside triphosphate hydrolases"/>
    <property type="match status" value="1"/>
</dbReference>
<feature type="transmembrane region" description="Helical" evidence="10">
    <location>
        <begin position="192"/>
        <end position="214"/>
    </location>
</feature>
<dbReference type="GO" id="GO:0016887">
    <property type="term" value="F:ATP hydrolysis activity"/>
    <property type="evidence" value="ECO:0007669"/>
    <property type="project" value="InterPro"/>
</dbReference>
<evidence type="ECO:0000256" key="2">
    <source>
        <dbReference type="ARBA" id="ARBA00009726"/>
    </source>
</evidence>
<dbReference type="PROSITE" id="PS00211">
    <property type="entry name" value="ABC_TRANSPORTER_1"/>
    <property type="match status" value="1"/>
</dbReference>
<organism evidence="13 14">
    <name type="scientific">Saprolegnia diclina (strain VS20)</name>
    <dbReference type="NCBI Taxonomy" id="1156394"/>
    <lineage>
        <taxon>Eukaryota</taxon>
        <taxon>Sar</taxon>
        <taxon>Stramenopiles</taxon>
        <taxon>Oomycota</taxon>
        <taxon>Saprolegniomycetes</taxon>
        <taxon>Saprolegniales</taxon>
        <taxon>Saprolegniaceae</taxon>
        <taxon>Saprolegnia</taxon>
    </lineage>
</organism>
<dbReference type="Gene3D" id="1.20.1560.10">
    <property type="entry name" value="ABC transporter type 1, transmembrane domain"/>
    <property type="match status" value="1"/>
</dbReference>
<reference evidence="13 14" key="1">
    <citation type="submission" date="2012-04" db="EMBL/GenBank/DDBJ databases">
        <title>The Genome Sequence of Saprolegnia declina VS20.</title>
        <authorList>
            <consortium name="The Broad Institute Genome Sequencing Platform"/>
            <person name="Russ C."/>
            <person name="Nusbaum C."/>
            <person name="Tyler B."/>
            <person name="van West P."/>
            <person name="Dieguez-Uribeondo J."/>
            <person name="de Bruijn I."/>
            <person name="Tripathy S."/>
            <person name="Jiang R."/>
            <person name="Young S.K."/>
            <person name="Zeng Q."/>
            <person name="Gargeya S."/>
            <person name="Fitzgerald M."/>
            <person name="Haas B."/>
            <person name="Abouelleil A."/>
            <person name="Alvarado L."/>
            <person name="Arachchi H.M."/>
            <person name="Berlin A."/>
            <person name="Chapman S.B."/>
            <person name="Goldberg J."/>
            <person name="Griggs A."/>
            <person name="Gujja S."/>
            <person name="Hansen M."/>
            <person name="Howarth C."/>
            <person name="Imamovic A."/>
            <person name="Larimer J."/>
            <person name="McCowen C."/>
            <person name="Montmayeur A."/>
            <person name="Murphy C."/>
            <person name="Neiman D."/>
            <person name="Pearson M."/>
            <person name="Priest M."/>
            <person name="Roberts A."/>
            <person name="Saif S."/>
            <person name="Shea T."/>
            <person name="Sisk P."/>
            <person name="Sykes S."/>
            <person name="Wortman J."/>
            <person name="Nusbaum C."/>
            <person name="Birren B."/>
        </authorList>
    </citation>
    <scope>NUCLEOTIDE SEQUENCE [LARGE SCALE GENOMIC DNA]</scope>
    <source>
        <strain evidence="13 14">VS20</strain>
    </source>
</reference>
<evidence type="ECO:0000256" key="9">
    <source>
        <dbReference type="ARBA" id="ARBA00023136"/>
    </source>
</evidence>
<dbReference type="GeneID" id="19948383"/>
<evidence type="ECO:0000259" key="11">
    <source>
        <dbReference type="PROSITE" id="PS50893"/>
    </source>
</evidence>
<dbReference type="PROSITE" id="PS50893">
    <property type="entry name" value="ABC_TRANSPORTER_2"/>
    <property type="match status" value="1"/>
</dbReference>
<comment type="subcellular location">
    <subcellularLocation>
        <location evidence="1">Vacuole membrane</location>
        <topology evidence="1">Multi-pass membrane protein</topology>
    </subcellularLocation>
</comment>
<dbReference type="STRING" id="1156394.T0QAC2"/>
<feature type="domain" description="ABC transporter" evidence="11">
    <location>
        <begin position="273"/>
        <end position="509"/>
    </location>
</feature>
<dbReference type="InterPro" id="IPR036640">
    <property type="entry name" value="ABC1_TM_sf"/>
</dbReference>
<evidence type="ECO:0000313" key="14">
    <source>
        <dbReference type="Proteomes" id="UP000030762"/>
    </source>
</evidence>
<evidence type="ECO:0000256" key="7">
    <source>
        <dbReference type="ARBA" id="ARBA00022840"/>
    </source>
</evidence>
<keyword evidence="7" id="KW-0067">ATP-binding</keyword>
<dbReference type="Pfam" id="PF00664">
    <property type="entry name" value="ABC_membrane"/>
    <property type="match status" value="1"/>
</dbReference>
<dbReference type="eggNOG" id="KOG0054">
    <property type="taxonomic scope" value="Eukaryota"/>
</dbReference>
<dbReference type="OrthoDB" id="74382at2759"/>
<dbReference type="SMART" id="SM00382">
    <property type="entry name" value="AAA"/>
    <property type="match status" value="1"/>
</dbReference>
<dbReference type="PANTHER" id="PTHR24223">
    <property type="entry name" value="ATP-BINDING CASSETTE SUB-FAMILY C"/>
    <property type="match status" value="1"/>
</dbReference>
<protein>
    <recommendedName>
        <fullName evidence="15">ABC transporter domain-containing protein</fullName>
    </recommendedName>
</protein>
<dbReference type="InterPro" id="IPR027417">
    <property type="entry name" value="P-loop_NTPase"/>
</dbReference>
<name>T0QAC2_SAPDV</name>
<evidence type="ECO:0000256" key="10">
    <source>
        <dbReference type="SAM" id="Phobius"/>
    </source>
</evidence>
<dbReference type="InParanoid" id="T0QAC2"/>
<evidence type="ECO:0000256" key="4">
    <source>
        <dbReference type="ARBA" id="ARBA00022692"/>
    </source>
</evidence>
<dbReference type="Proteomes" id="UP000030762">
    <property type="component" value="Unassembled WGS sequence"/>
</dbReference>
<keyword evidence="3" id="KW-0813">Transport</keyword>
<dbReference type="RefSeq" id="XP_008611726.1">
    <property type="nucleotide sequence ID" value="XM_008613504.1"/>
</dbReference>
<evidence type="ECO:0000256" key="5">
    <source>
        <dbReference type="ARBA" id="ARBA00022737"/>
    </source>
</evidence>
<keyword evidence="4 10" id="KW-0812">Transmembrane</keyword>
<dbReference type="InterPro" id="IPR011527">
    <property type="entry name" value="ABC1_TM_dom"/>
</dbReference>
<dbReference type="InterPro" id="IPR003439">
    <property type="entry name" value="ABC_transporter-like_ATP-bd"/>
</dbReference>
<feature type="transmembrane region" description="Helical" evidence="10">
    <location>
        <begin position="226"/>
        <end position="249"/>
    </location>
</feature>
<dbReference type="GO" id="GO:0005774">
    <property type="term" value="C:vacuolar membrane"/>
    <property type="evidence" value="ECO:0007669"/>
    <property type="project" value="UniProtKB-SubCell"/>
</dbReference>
<evidence type="ECO:0000259" key="12">
    <source>
        <dbReference type="PROSITE" id="PS50929"/>
    </source>
</evidence>
<feature type="transmembrane region" description="Helical" evidence="10">
    <location>
        <begin position="131"/>
        <end position="149"/>
    </location>
</feature>
<dbReference type="InterPro" id="IPR003593">
    <property type="entry name" value="AAA+_ATPase"/>
</dbReference>
<dbReference type="Pfam" id="PF00005">
    <property type="entry name" value="ABC_tran"/>
    <property type="match status" value="1"/>
</dbReference>
<proteinExistence type="inferred from homology"/>
<keyword evidence="8 10" id="KW-1133">Transmembrane helix</keyword>
<keyword evidence="6" id="KW-0547">Nucleotide-binding</keyword>
<feature type="transmembrane region" description="Helical" evidence="10">
    <location>
        <begin position="87"/>
        <end position="110"/>
    </location>
</feature>